<proteinExistence type="predicted"/>
<evidence type="ECO:0000313" key="1">
    <source>
        <dbReference type="EMBL" id="MCV2231528.1"/>
    </source>
</evidence>
<comment type="caution">
    <text evidence="1">The sequence shown here is derived from an EMBL/GenBank/DDBJ whole genome shotgun (WGS) entry which is preliminary data.</text>
</comment>
<evidence type="ECO:0000313" key="2">
    <source>
        <dbReference type="Proteomes" id="UP001177160"/>
    </source>
</evidence>
<keyword evidence="2" id="KW-1185">Reference proteome</keyword>
<accession>A0ABT2YBH4</accession>
<dbReference type="Pfam" id="PF18952">
    <property type="entry name" value="DUF5696"/>
    <property type="match status" value="1"/>
</dbReference>
<dbReference type="EMBL" id="JAOVQM010000001">
    <property type="protein sequence ID" value="MCV2231528.1"/>
    <property type="molecule type" value="Genomic_DNA"/>
</dbReference>
<organism evidence="1 2">
    <name type="scientific">Paracholeplasma manati</name>
    <dbReference type="NCBI Taxonomy" id="591373"/>
    <lineage>
        <taxon>Bacteria</taxon>
        <taxon>Bacillati</taxon>
        <taxon>Mycoplasmatota</taxon>
        <taxon>Mollicutes</taxon>
        <taxon>Acholeplasmatales</taxon>
        <taxon>Acholeplasmataceae</taxon>
        <taxon>Paracholeplasma</taxon>
    </lineage>
</organism>
<dbReference type="InterPro" id="IPR043751">
    <property type="entry name" value="DUF5696"/>
</dbReference>
<protein>
    <submittedName>
        <fullName evidence="1">DUF5696 domain-containing protein</fullName>
    </submittedName>
</protein>
<name>A0ABT2YBH4_9MOLU</name>
<dbReference type="RefSeq" id="WP_263607650.1">
    <property type="nucleotide sequence ID" value="NZ_JAOVQM010000001.1"/>
</dbReference>
<gene>
    <name evidence="1" type="ORF">N7548_01625</name>
</gene>
<sequence length="751" mass="85419">MVKFAKASILVMILIISLSSIIYGVELQKREALYQQTRPSTFFGNTLFESNRYAQKETIVQHTFDSTIDAAFDLISTDGLLELYYEAENHRFMVRNKDTGYLWYSYAPKVETENLNSTMRGLLSAPFYIEYFPYNVQTESLSTTTRREVLSNVSIVTTPITKGIKLSVNYTRLNIRFDLEVYLTAGTLVTNIPNTSIIEGQNLLYSIHIFPNFGSTLNDETPGYMLIPDGPGALYRFKDNTGKQAVSYLSRYYGADYGIKIDTNTNPLNQMTLPIFGMTHGIHQHAFLGIVESGDAHANFVMSPSGANGLNYNLTGAQFILRETFVFPTNLKGDGIPTIIEGRFSSDLTLRYLFVEPDSSDYVGLAKAYQNYLVDRGVLSQQSSDHTQIRLEVLQSDSERGLFGMNTIPMTTFNQTQNIIKSLQSAGVDMMVILKGWNAAGLSGQMPYNMDFENRLGSNQSYHSLVNYLQDNHIDSYLYSDYTKTYDYSSRVNERDDYARGVYRRIMSQDIRSIVYNKEYYLYPTTTKKLMTKDQAFYQSSGSQLALDGTNTLFSYYKSNRYYDRSTSVGLYQEALSSYGKVGLYQPNAYLFQSLGAYFDVPMYHAQYTFYDDTIPFLQIVLRGYVDLYAPLQNFFAMGIEQTLMLIDYGIYPSYLVTHEATHKLKFTQANRYYSTQFSTWENDIVSTFNTVSQALDLVAGKTVVAKEVLEVGITKTTYDNGIYFIVNYTDDDFVYQSQVIQAKSYVVGGV</sequence>
<dbReference type="Proteomes" id="UP001177160">
    <property type="component" value="Unassembled WGS sequence"/>
</dbReference>
<reference evidence="1" key="1">
    <citation type="submission" date="2022-09" db="EMBL/GenBank/DDBJ databases">
        <title>Novel Mycoplasma species identified in domestic and wild animals.</title>
        <authorList>
            <person name="Volokhov D.V."/>
            <person name="Furtak V.A."/>
            <person name="Zagorodnyaya T.A."/>
        </authorList>
    </citation>
    <scope>NUCLEOTIDE SEQUENCE</scope>
    <source>
        <strain evidence="1">Oakley</strain>
    </source>
</reference>